<comment type="caution">
    <text evidence="1">The sequence shown here is derived from an EMBL/GenBank/DDBJ whole genome shotgun (WGS) entry which is preliminary data.</text>
</comment>
<accession>A0A951PA64</accession>
<protein>
    <submittedName>
        <fullName evidence="1">Uncharacterized protein</fullName>
    </submittedName>
</protein>
<reference evidence="1" key="2">
    <citation type="journal article" date="2022" name="Microbiol. Resour. Announc.">
        <title>Metagenome Sequencing to Explore Phylogenomics of Terrestrial Cyanobacteria.</title>
        <authorList>
            <person name="Ward R.D."/>
            <person name="Stajich J.E."/>
            <person name="Johansen J.R."/>
            <person name="Huntemann M."/>
            <person name="Clum A."/>
            <person name="Foster B."/>
            <person name="Foster B."/>
            <person name="Roux S."/>
            <person name="Palaniappan K."/>
            <person name="Varghese N."/>
            <person name="Mukherjee S."/>
            <person name="Reddy T.B.K."/>
            <person name="Daum C."/>
            <person name="Copeland A."/>
            <person name="Chen I.A."/>
            <person name="Ivanova N.N."/>
            <person name="Kyrpides N.C."/>
            <person name="Shapiro N."/>
            <person name="Eloe-Fadrosh E.A."/>
            <person name="Pietrasiak N."/>
        </authorList>
    </citation>
    <scope>NUCLEOTIDE SEQUENCE</scope>
    <source>
        <strain evidence="1">GSE-TBD4-15B</strain>
    </source>
</reference>
<gene>
    <name evidence="1" type="ORF">KME07_08580</name>
</gene>
<proteinExistence type="predicted"/>
<organism evidence="1 2">
    <name type="scientific">Pegethrix bostrychoides GSE-TBD4-15B</name>
    <dbReference type="NCBI Taxonomy" id="2839662"/>
    <lineage>
        <taxon>Bacteria</taxon>
        <taxon>Bacillati</taxon>
        <taxon>Cyanobacteriota</taxon>
        <taxon>Cyanophyceae</taxon>
        <taxon>Oculatellales</taxon>
        <taxon>Oculatellaceae</taxon>
        <taxon>Pegethrix</taxon>
    </lineage>
</organism>
<dbReference type="EMBL" id="JAHHHV010000045">
    <property type="protein sequence ID" value="MBW4465483.1"/>
    <property type="molecule type" value="Genomic_DNA"/>
</dbReference>
<evidence type="ECO:0000313" key="2">
    <source>
        <dbReference type="Proteomes" id="UP000707356"/>
    </source>
</evidence>
<sequence length="64" mass="7118">MHNALLPTQRLQLWWQSRIPPTAKPSQPILKAAPPNRASPPLQSISAISTIRRHTQTVSADTQL</sequence>
<dbReference type="AlphaFoldDB" id="A0A951PA64"/>
<name>A0A951PA64_9CYAN</name>
<reference evidence="1" key="1">
    <citation type="submission" date="2021-05" db="EMBL/GenBank/DDBJ databases">
        <authorList>
            <person name="Pietrasiak N."/>
            <person name="Ward R."/>
            <person name="Stajich J.E."/>
            <person name="Kurbessoian T."/>
        </authorList>
    </citation>
    <scope>NUCLEOTIDE SEQUENCE</scope>
    <source>
        <strain evidence="1">GSE-TBD4-15B</strain>
    </source>
</reference>
<dbReference type="Proteomes" id="UP000707356">
    <property type="component" value="Unassembled WGS sequence"/>
</dbReference>
<evidence type="ECO:0000313" key="1">
    <source>
        <dbReference type="EMBL" id="MBW4465483.1"/>
    </source>
</evidence>